<organism evidence="1 2">
    <name type="scientific">Araneus ventricosus</name>
    <name type="common">Orbweaver spider</name>
    <name type="synonym">Epeira ventricosa</name>
    <dbReference type="NCBI Taxonomy" id="182803"/>
    <lineage>
        <taxon>Eukaryota</taxon>
        <taxon>Metazoa</taxon>
        <taxon>Ecdysozoa</taxon>
        <taxon>Arthropoda</taxon>
        <taxon>Chelicerata</taxon>
        <taxon>Arachnida</taxon>
        <taxon>Araneae</taxon>
        <taxon>Araneomorphae</taxon>
        <taxon>Entelegynae</taxon>
        <taxon>Araneoidea</taxon>
        <taxon>Araneidae</taxon>
        <taxon>Araneus</taxon>
    </lineage>
</organism>
<keyword evidence="2" id="KW-1185">Reference proteome</keyword>
<accession>A0A4Y2I5T8</accession>
<dbReference type="AlphaFoldDB" id="A0A4Y2I5T8"/>
<reference evidence="1 2" key="1">
    <citation type="journal article" date="2019" name="Sci. Rep.">
        <title>Orb-weaving spider Araneus ventricosus genome elucidates the spidroin gene catalogue.</title>
        <authorList>
            <person name="Kono N."/>
            <person name="Nakamura H."/>
            <person name="Ohtoshi R."/>
            <person name="Moran D.A.P."/>
            <person name="Shinohara A."/>
            <person name="Yoshida Y."/>
            <person name="Fujiwara M."/>
            <person name="Mori M."/>
            <person name="Tomita M."/>
            <person name="Arakawa K."/>
        </authorList>
    </citation>
    <scope>NUCLEOTIDE SEQUENCE [LARGE SCALE GENOMIC DNA]</scope>
</reference>
<protein>
    <submittedName>
        <fullName evidence="1">Uncharacterized protein</fullName>
    </submittedName>
</protein>
<sequence>MKRDIVRSWKVRCGQGWSIPDVTILSAAGLNSKDGFCLDCRVTPQSKIFWSSRTWLSKSSQESNKKCHDKTERGETSWKTTEINEYSRTSITRADWDRRNHFG</sequence>
<evidence type="ECO:0000313" key="2">
    <source>
        <dbReference type="Proteomes" id="UP000499080"/>
    </source>
</evidence>
<evidence type="ECO:0000313" key="1">
    <source>
        <dbReference type="EMBL" id="GBM72944.1"/>
    </source>
</evidence>
<dbReference type="Proteomes" id="UP000499080">
    <property type="component" value="Unassembled WGS sequence"/>
</dbReference>
<proteinExistence type="predicted"/>
<dbReference type="OrthoDB" id="10577100at2759"/>
<name>A0A4Y2I5T8_ARAVE</name>
<gene>
    <name evidence="1" type="ORF">AVEN_82713_1</name>
</gene>
<dbReference type="EMBL" id="BGPR01002409">
    <property type="protein sequence ID" value="GBM72944.1"/>
    <property type="molecule type" value="Genomic_DNA"/>
</dbReference>
<comment type="caution">
    <text evidence="1">The sequence shown here is derived from an EMBL/GenBank/DDBJ whole genome shotgun (WGS) entry which is preliminary data.</text>
</comment>